<evidence type="ECO:0000313" key="2">
    <source>
        <dbReference type="Proteomes" id="UP000609121"/>
    </source>
</evidence>
<proteinExistence type="predicted"/>
<sequence>MRIGFVTAEGRGSGDRLLCDLADHLAGRGIRLAGVVQHNTDRARDDGCDMDVTVLPAGPRLRISQSLGTGSRGCRLDAAALEQAVGLVGSRLEAGADLLLVNKFGKHEAEGRGFRDLIGSALMEGLPVIVGVSARNMAAFREFAGDLAEPVPADPAALRDWAEAALGAAAAA</sequence>
<dbReference type="Pfam" id="PF10649">
    <property type="entry name" value="DUF2478"/>
    <property type="match status" value="1"/>
</dbReference>
<reference evidence="1" key="1">
    <citation type="submission" date="2020-09" db="EMBL/GenBank/DDBJ databases">
        <title>A novel bacterium of genus Mangrovicoccus, isolated from South China Sea.</title>
        <authorList>
            <person name="Huang H."/>
            <person name="Mo K."/>
            <person name="Hu Y."/>
        </authorList>
    </citation>
    <scope>NUCLEOTIDE SEQUENCE</scope>
    <source>
        <strain evidence="1">HB182678</strain>
    </source>
</reference>
<dbReference type="EMBL" id="JACVXA010000021">
    <property type="protein sequence ID" value="MBE3638349.1"/>
    <property type="molecule type" value="Genomic_DNA"/>
</dbReference>
<accession>A0A8J6Z5X3</accession>
<organism evidence="1 2">
    <name type="scientific">Mangrovicoccus algicola</name>
    <dbReference type="NCBI Taxonomy" id="2771008"/>
    <lineage>
        <taxon>Bacteria</taxon>
        <taxon>Pseudomonadati</taxon>
        <taxon>Pseudomonadota</taxon>
        <taxon>Alphaproteobacteria</taxon>
        <taxon>Rhodobacterales</taxon>
        <taxon>Paracoccaceae</taxon>
        <taxon>Mangrovicoccus</taxon>
    </lineage>
</organism>
<name>A0A8J6Z5X3_9RHOB</name>
<dbReference type="Proteomes" id="UP000609121">
    <property type="component" value="Unassembled WGS sequence"/>
</dbReference>
<comment type="caution">
    <text evidence="1">The sequence shown here is derived from an EMBL/GenBank/DDBJ whole genome shotgun (WGS) entry which is preliminary data.</text>
</comment>
<dbReference type="RefSeq" id="WP_193181872.1">
    <property type="nucleotide sequence ID" value="NZ_JACVXA010000021.1"/>
</dbReference>
<protein>
    <submittedName>
        <fullName evidence="1">DUF2478 domain-containing protein</fullName>
    </submittedName>
</protein>
<dbReference type="InterPro" id="IPR018912">
    <property type="entry name" value="DUF2478"/>
</dbReference>
<gene>
    <name evidence="1" type="ORF">ICN82_09070</name>
</gene>
<evidence type="ECO:0000313" key="1">
    <source>
        <dbReference type="EMBL" id="MBE3638349.1"/>
    </source>
</evidence>
<keyword evidence="2" id="KW-1185">Reference proteome</keyword>
<dbReference type="AlphaFoldDB" id="A0A8J6Z5X3"/>